<evidence type="ECO:0000313" key="3">
    <source>
        <dbReference type="Proteomes" id="UP000320239"/>
    </source>
</evidence>
<proteinExistence type="predicted"/>
<protein>
    <submittedName>
        <fullName evidence="2">Uncharacterized protein (DUF1800 family)</fullName>
    </submittedName>
</protein>
<gene>
    <name evidence="2" type="ORF">FHX34_101635</name>
</gene>
<dbReference type="Proteomes" id="UP000320239">
    <property type="component" value="Unassembled WGS sequence"/>
</dbReference>
<accession>A0A561WP83</accession>
<feature type="signal peptide" evidence="1">
    <location>
        <begin position="1"/>
        <end position="44"/>
    </location>
</feature>
<comment type="caution">
    <text evidence="2">The sequence shown here is derived from an EMBL/GenBank/DDBJ whole genome shotgun (WGS) entry which is preliminary data.</text>
</comment>
<keyword evidence="3" id="KW-1185">Reference proteome</keyword>
<dbReference type="InterPro" id="IPR006311">
    <property type="entry name" value="TAT_signal"/>
</dbReference>
<evidence type="ECO:0000313" key="2">
    <source>
        <dbReference type="EMBL" id="TWG25665.1"/>
    </source>
</evidence>
<dbReference type="AlphaFoldDB" id="A0A561WP83"/>
<keyword evidence="1" id="KW-0732">Signal</keyword>
<dbReference type="InterPro" id="IPR014917">
    <property type="entry name" value="DUF1800"/>
</dbReference>
<dbReference type="EMBL" id="VIWY01000001">
    <property type="protein sequence ID" value="TWG25665.1"/>
    <property type="molecule type" value="Genomic_DNA"/>
</dbReference>
<reference evidence="2 3" key="1">
    <citation type="submission" date="2019-06" db="EMBL/GenBank/DDBJ databases">
        <title>Sequencing the genomes of 1000 actinobacteria strains.</title>
        <authorList>
            <person name="Klenk H.-P."/>
        </authorList>
    </citation>
    <scope>NUCLEOTIDE SEQUENCE [LARGE SCALE GENOMIC DNA]</scope>
    <source>
        <strain evidence="2 3">DSM 43866</strain>
    </source>
</reference>
<feature type="chain" id="PRO_5021795356" evidence="1">
    <location>
        <begin position="45"/>
        <end position="542"/>
    </location>
</feature>
<organism evidence="2 3">
    <name type="scientific">Actinoplanes teichomyceticus</name>
    <dbReference type="NCBI Taxonomy" id="1867"/>
    <lineage>
        <taxon>Bacteria</taxon>
        <taxon>Bacillati</taxon>
        <taxon>Actinomycetota</taxon>
        <taxon>Actinomycetes</taxon>
        <taxon>Micromonosporales</taxon>
        <taxon>Micromonosporaceae</taxon>
        <taxon>Actinoplanes</taxon>
    </lineage>
</organism>
<name>A0A561WP83_ACTTI</name>
<dbReference type="Pfam" id="PF08811">
    <property type="entry name" value="DUF1800"/>
    <property type="match status" value="1"/>
</dbReference>
<evidence type="ECO:0000256" key="1">
    <source>
        <dbReference type="SAM" id="SignalP"/>
    </source>
</evidence>
<dbReference type="PROSITE" id="PS51318">
    <property type="entry name" value="TAT"/>
    <property type="match status" value="1"/>
</dbReference>
<sequence length="542" mass="57947">MARETSDICGVTVIDQTLTRRTAIGGAVAAGAAAALTTATPAHAASATDPQIHAAVEPAVVLDAGPAGLLSADPLLHLLRRATFGPSPASIAEIRRLGATAWLDRQLNPAAIGDPVVDGLLARLPLSGLSIGEIHAKVAAGQLRQFAWEPMWQLSFAAPIRAIWTERQLYEVMVDFWSNHLNVTCPAGDVWDSRTDYDRNVIRKHALGTYANLLKASARHPAMLTYLDNRYSTRLSPNENYGRELLELHTVGMGYTERDVKEAARLLTGLTVDRTTGAYRYDAANHAVGPVQVLDFTHANATTTGGEAAALALFDHLALHPATARRIATKLCVRFVADEPPATLVTKLVKVYLDNRSAIVPVLRALFTSPEFAASIGAKTRTPLEDLAATVRILGYGPPPSGTKTFESFYVMARNAGQAPLAWGPPNGYPDVATAWASPSGLLARWNSHLSIAAGYWPADLVKPANLLTGMIGATPATYGALIDATATRLLGTTLDEGQRAALAAFYGKTPASLLKYNDPAVGWMYPYLMAMLLNSPTFALR</sequence>